<dbReference type="InterPro" id="IPR058923">
    <property type="entry name" value="RCC1-like_dom"/>
</dbReference>
<dbReference type="InterPro" id="IPR051210">
    <property type="entry name" value="Ub_ligase/GEF_domain"/>
</dbReference>
<dbReference type="SUPFAM" id="SSF50985">
    <property type="entry name" value="RCC1/BLIP-II"/>
    <property type="match status" value="2"/>
</dbReference>
<gene>
    <name evidence="5" type="ORF">ACA1_325530</name>
</gene>
<feature type="compositionally biased region" description="Basic and acidic residues" evidence="3">
    <location>
        <begin position="11"/>
        <end position="30"/>
    </location>
</feature>
<proteinExistence type="predicted"/>
<feature type="repeat" description="RCC1" evidence="2">
    <location>
        <begin position="128"/>
        <end position="184"/>
    </location>
</feature>
<evidence type="ECO:0000259" key="4">
    <source>
        <dbReference type="Pfam" id="PF25390"/>
    </source>
</evidence>
<feature type="repeat" description="RCC1" evidence="2">
    <location>
        <begin position="346"/>
        <end position="398"/>
    </location>
</feature>
<dbReference type="Proteomes" id="UP000011083">
    <property type="component" value="Unassembled WGS sequence"/>
</dbReference>
<dbReference type="AlphaFoldDB" id="L8HC63"/>
<accession>L8HC63</accession>
<feature type="repeat" description="RCC1" evidence="2">
    <location>
        <begin position="78"/>
        <end position="127"/>
    </location>
</feature>
<evidence type="ECO:0000256" key="2">
    <source>
        <dbReference type="PROSITE-ProRule" id="PRU00235"/>
    </source>
</evidence>
<feature type="repeat" description="RCC1" evidence="2">
    <location>
        <begin position="399"/>
        <end position="447"/>
    </location>
</feature>
<dbReference type="OMA" id="WTIVVAP"/>
<dbReference type="PANTHER" id="PTHR22870">
    <property type="entry name" value="REGULATOR OF CHROMOSOME CONDENSATION"/>
    <property type="match status" value="1"/>
</dbReference>
<feature type="domain" description="RCC1-like" evidence="4">
    <location>
        <begin position="82"/>
        <end position="445"/>
    </location>
</feature>
<evidence type="ECO:0000313" key="5">
    <source>
        <dbReference type="EMBL" id="ELR21981.1"/>
    </source>
</evidence>
<protein>
    <submittedName>
        <fullName evidence="5">Regulator of chromosome condensation (RCC1) repeat domain containing protein</fullName>
    </submittedName>
</protein>
<dbReference type="KEGG" id="acan:ACA1_325530"/>
<dbReference type="Gene3D" id="2.130.10.30">
    <property type="entry name" value="Regulator of chromosome condensation 1/beta-lactamase-inhibitor protein II"/>
    <property type="match status" value="2"/>
</dbReference>
<dbReference type="EMBL" id="KB007891">
    <property type="protein sequence ID" value="ELR21981.1"/>
    <property type="molecule type" value="Genomic_DNA"/>
</dbReference>
<dbReference type="OrthoDB" id="18090at2759"/>
<dbReference type="GeneID" id="14922901"/>
<dbReference type="VEuPathDB" id="AmoebaDB:ACA1_325530"/>
<keyword evidence="6" id="KW-1185">Reference proteome</keyword>
<feature type="region of interest" description="Disordered" evidence="3">
    <location>
        <begin position="1"/>
        <end position="40"/>
    </location>
</feature>
<feature type="repeat" description="RCC1" evidence="2">
    <location>
        <begin position="295"/>
        <end position="345"/>
    </location>
</feature>
<organism evidence="5 6">
    <name type="scientific">Acanthamoeba castellanii (strain ATCC 30010 / Neff)</name>
    <dbReference type="NCBI Taxonomy" id="1257118"/>
    <lineage>
        <taxon>Eukaryota</taxon>
        <taxon>Amoebozoa</taxon>
        <taxon>Discosea</taxon>
        <taxon>Longamoebia</taxon>
        <taxon>Centramoebida</taxon>
        <taxon>Acanthamoebidae</taxon>
        <taxon>Acanthamoeba</taxon>
    </lineage>
</organism>
<evidence type="ECO:0000313" key="6">
    <source>
        <dbReference type="Proteomes" id="UP000011083"/>
    </source>
</evidence>
<name>L8HC63_ACACF</name>
<dbReference type="InterPro" id="IPR009091">
    <property type="entry name" value="RCC1/BLIP-II"/>
</dbReference>
<dbReference type="InterPro" id="IPR000408">
    <property type="entry name" value="Reg_chr_condens"/>
</dbReference>
<dbReference type="PRINTS" id="PR00633">
    <property type="entry name" value="RCCNDNSATION"/>
</dbReference>
<dbReference type="STRING" id="1257118.L8HC63"/>
<feature type="repeat" description="RCC1" evidence="2">
    <location>
        <begin position="237"/>
        <end position="288"/>
    </location>
</feature>
<sequence>MKRKVSVGSDRALRPVLPKERKQRSDHNNSDHNSGGGDEEGIEDVLVDKELMFLIFGPDLFTWKDLPDAVLRQQLVAGNVVSFGLADPSGHGDHVDKLRPKCVEALARERVRDVSAGLYHSLVATKDGGLLSFGYGSANVVVDGRLGHGDQRTQMIPRPVLSLSGVRIVKVAAGAHHSLVLSDQGNVFSFGVGIDGSLGHGDQARQLVPKLISSLQREKVVDIAAGSAHSLVVAESGDVYSFGLGSEGALGHGDTDMSLVPKKIEHFVQRPAVKVAAGGSHSLVLSKLYVLEQEGRVLSFGQNSYGQLGLGHFSRMIASPAQVQVEAAAVEIEAGAHHSLVLTNDGRVYSFGLAQHGQLGHGNDLRDNPEPTLIQSLERERIVDVAAGNNFSLVLSAEGTVFSFGCGKNGRLGKGDESNATQPTVVFAAGHTVSAISAGYSHSLVVV</sequence>
<reference evidence="5 6" key="1">
    <citation type="journal article" date="2013" name="Genome Biol.">
        <title>Genome of Acanthamoeba castellanii highlights extensive lateral gene transfer and early evolution of tyrosine kinase signaling.</title>
        <authorList>
            <person name="Clarke M."/>
            <person name="Lohan A.J."/>
            <person name="Liu B."/>
            <person name="Lagkouvardos I."/>
            <person name="Roy S."/>
            <person name="Zafar N."/>
            <person name="Bertelli C."/>
            <person name="Schilde C."/>
            <person name="Kianianmomeni A."/>
            <person name="Burglin T.R."/>
            <person name="Frech C."/>
            <person name="Turcotte B."/>
            <person name="Kopec K.O."/>
            <person name="Synnott J.M."/>
            <person name="Choo C."/>
            <person name="Paponov I."/>
            <person name="Finkler A."/>
            <person name="Soon Heng Tan C."/>
            <person name="Hutchins A.P."/>
            <person name="Weinmeier T."/>
            <person name="Rattei T."/>
            <person name="Chu J.S."/>
            <person name="Gimenez G."/>
            <person name="Irimia M."/>
            <person name="Rigden D.J."/>
            <person name="Fitzpatrick D.A."/>
            <person name="Lorenzo-Morales J."/>
            <person name="Bateman A."/>
            <person name="Chiu C.H."/>
            <person name="Tang P."/>
            <person name="Hegemann P."/>
            <person name="Fromm H."/>
            <person name="Raoult D."/>
            <person name="Greub G."/>
            <person name="Miranda-Saavedra D."/>
            <person name="Chen N."/>
            <person name="Nash P."/>
            <person name="Ginger M.L."/>
            <person name="Horn M."/>
            <person name="Schaap P."/>
            <person name="Caler L."/>
            <person name="Loftus B."/>
        </authorList>
    </citation>
    <scope>NUCLEOTIDE SEQUENCE [LARGE SCALE GENOMIC DNA]</scope>
    <source>
        <strain evidence="5 6">Neff</strain>
    </source>
</reference>
<dbReference type="RefSeq" id="XP_004348355.1">
    <property type="nucleotide sequence ID" value="XM_004348305.1"/>
</dbReference>
<evidence type="ECO:0000256" key="3">
    <source>
        <dbReference type="SAM" id="MobiDB-lite"/>
    </source>
</evidence>
<evidence type="ECO:0000256" key="1">
    <source>
        <dbReference type="ARBA" id="ARBA00022737"/>
    </source>
</evidence>
<dbReference type="PANTHER" id="PTHR22870:SF408">
    <property type="entry name" value="OS09G0560450 PROTEIN"/>
    <property type="match status" value="1"/>
</dbReference>
<dbReference type="Pfam" id="PF25390">
    <property type="entry name" value="WD40_RLD"/>
    <property type="match status" value="1"/>
</dbReference>
<dbReference type="PROSITE" id="PS00626">
    <property type="entry name" value="RCC1_2"/>
    <property type="match status" value="2"/>
</dbReference>
<dbReference type="PROSITE" id="PS50012">
    <property type="entry name" value="RCC1_3"/>
    <property type="match status" value="7"/>
</dbReference>
<feature type="repeat" description="RCC1" evidence="2">
    <location>
        <begin position="185"/>
        <end position="236"/>
    </location>
</feature>
<keyword evidence="1" id="KW-0677">Repeat</keyword>